<evidence type="ECO:0000313" key="3">
    <source>
        <dbReference type="EMBL" id="CCF82576.1"/>
    </source>
</evidence>
<feature type="domain" description="IrrE N-terminal-like" evidence="2">
    <location>
        <begin position="374"/>
        <end position="434"/>
    </location>
</feature>
<dbReference type="Proteomes" id="UP000004221">
    <property type="component" value="Unassembled WGS sequence"/>
</dbReference>
<reference evidence="3 4" key="1">
    <citation type="journal article" date="2012" name="ISME J.">
        <title>Nitrification expanded: discovery, physiology and genomics of a nitrite-oxidizing bacterium from the phylum Chloroflexi.</title>
        <authorList>
            <person name="Sorokin D.Y."/>
            <person name="Lucker S."/>
            <person name="Vejmelkova D."/>
            <person name="Kostrikina N.A."/>
            <person name="Kleerebezem R."/>
            <person name="Rijpstra W.I."/>
            <person name="Damste J.S."/>
            <person name="Le Paslier D."/>
            <person name="Muyzer G."/>
            <person name="Wagner M."/>
            <person name="van Loosdrecht M.C."/>
            <person name="Daims H."/>
        </authorList>
    </citation>
    <scope>NUCLEOTIDE SEQUENCE [LARGE SCALE GENOMIC DNA]</scope>
    <source>
        <strain evidence="4">none</strain>
    </source>
</reference>
<dbReference type="Gene3D" id="1.10.10.2910">
    <property type="match status" value="1"/>
</dbReference>
<gene>
    <name evidence="3" type="ORF">NITHO_1310004</name>
</gene>
<evidence type="ECO:0000259" key="2">
    <source>
        <dbReference type="Pfam" id="PF06114"/>
    </source>
</evidence>
<dbReference type="PANTHER" id="PTHR43236:SF2">
    <property type="entry name" value="BLL0069 PROTEIN"/>
    <property type="match status" value="1"/>
</dbReference>
<dbReference type="RefSeq" id="WP_008474740.1">
    <property type="nucleotide sequence ID" value="NZ_CAGS01000037.1"/>
</dbReference>
<dbReference type="InterPro" id="IPR010359">
    <property type="entry name" value="IrrE_HExxH"/>
</dbReference>
<evidence type="ECO:0000313" key="4">
    <source>
        <dbReference type="Proteomes" id="UP000004221"/>
    </source>
</evidence>
<organism evidence="3 4">
    <name type="scientific">Nitrolancea hollandica Lb</name>
    <dbReference type="NCBI Taxonomy" id="1129897"/>
    <lineage>
        <taxon>Bacteria</taxon>
        <taxon>Pseudomonadati</taxon>
        <taxon>Thermomicrobiota</taxon>
        <taxon>Thermomicrobia</taxon>
        <taxon>Sphaerobacterales</taxon>
        <taxon>Sphaerobacterineae</taxon>
        <taxon>Sphaerobacteraceae</taxon>
        <taxon>Nitrolancea</taxon>
    </lineage>
</organism>
<name>I4ED14_9BACT</name>
<sequence>MSETHSEKRPGTAEYREQLIYRYIRALDSNDPDFVDFVLEAAEEDPELDQLISEVNQALHDEMGLGPLAAEASIVHDLLRRHLPSGFSQPQHEAPPLTVGEVATRMLNDRRLTLIDREGCRSLQGSQEPVPGQLSRQTVIDLAARLEPANPLTERGWNAFRDAAIMAFMGRGRQQAHLAAARQARERYARNQPIVHAISETAGTPVSTRDTGEAAARAYRDAGLAIQRAAPGIAPLNDIIGAHPIRLAEIPGLNYRRAAEYLAAETGQTIDVLADQPGDLAGFLYCQLHDGILYGCILTKRDDPIVRRRFSAAHELGHYILHFLPLLERDRGDIGDRLVFWEGLTYAGDDGGTELPSGRLAAATDGTSQTSGALPMGDPEEIEANQFAAEVLIPAAACRLAVERERGRIRDRSSLVRRLASEFLVSQQAMRRRLDTLGLANE</sequence>
<accession>I4ED14</accession>
<dbReference type="EMBL" id="CAGS01000037">
    <property type="protein sequence ID" value="CCF82576.1"/>
    <property type="molecule type" value="Genomic_DNA"/>
</dbReference>
<comment type="caution">
    <text evidence="3">The sequence shown here is derived from an EMBL/GenBank/DDBJ whole genome shotgun (WGS) entry which is preliminary data.</text>
</comment>
<dbReference type="AlphaFoldDB" id="I4ED14"/>
<dbReference type="PANTHER" id="PTHR43236">
    <property type="entry name" value="ANTITOXIN HIGA1"/>
    <property type="match status" value="1"/>
</dbReference>
<dbReference type="OrthoDB" id="160541at2"/>
<dbReference type="InterPro" id="IPR052345">
    <property type="entry name" value="Rad_response_metalloprotease"/>
</dbReference>
<keyword evidence="4" id="KW-1185">Reference proteome</keyword>
<proteinExistence type="predicted"/>
<feature type="region of interest" description="Disordered" evidence="1">
    <location>
        <begin position="355"/>
        <end position="378"/>
    </location>
</feature>
<protein>
    <recommendedName>
        <fullName evidence="2">IrrE N-terminal-like domain-containing protein</fullName>
    </recommendedName>
</protein>
<dbReference type="Pfam" id="PF06114">
    <property type="entry name" value="Peptidase_M78"/>
    <property type="match status" value="1"/>
</dbReference>
<evidence type="ECO:0000256" key="1">
    <source>
        <dbReference type="SAM" id="MobiDB-lite"/>
    </source>
</evidence>